<dbReference type="GO" id="GO:0032543">
    <property type="term" value="P:mitochondrial translation"/>
    <property type="evidence" value="ECO:0007669"/>
    <property type="project" value="TreeGrafter"/>
</dbReference>
<dbReference type="AlphaFoldDB" id="A0A2J8AEJ3"/>
<dbReference type="NCBIfam" id="TIGR01164">
    <property type="entry name" value="rplP_bact"/>
    <property type="match status" value="1"/>
</dbReference>
<dbReference type="SUPFAM" id="SSF54686">
    <property type="entry name" value="Ribosomal protein L16p/L10e"/>
    <property type="match status" value="1"/>
</dbReference>
<keyword evidence="3 4" id="KW-0687">Ribonucleoprotein</keyword>
<dbReference type="Gene3D" id="3.90.1170.10">
    <property type="entry name" value="Ribosomal protein L10e/L16"/>
    <property type="match status" value="1"/>
</dbReference>
<evidence type="ECO:0000256" key="2">
    <source>
        <dbReference type="ARBA" id="ARBA00022980"/>
    </source>
</evidence>
<accession>A0A2J8AEJ3</accession>
<evidence type="ECO:0000313" key="6">
    <source>
        <dbReference type="Proteomes" id="UP000236333"/>
    </source>
</evidence>
<comment type="caution">
    <text evidence="5">The sequence shown here is derived from an EMBL/GenBank/DDBJ whole genome shotgun (WGS) entry which is preliminary data.</text>
</comment>
<dbReference type="PRINTS" id="PR00060">
    <property type="entry name" value="RIBOSOMALL16"/>
</dbReference>
<evidence type="ECO:0000256" key="3">
    <source>
        <dbReference type="ARBA" id="ARBA00023274"/>
    </source>
</evidence>
<dbReference type="InterPro" id="IPR036920">
    <property type="entry name" value="Ribosomal_uL16_sf"/>
</dbReference>
<dbReference type="PANTHER" id="PTHR12220">
    <property type="entry name" value="50S/60S RIBOSOMAL PROTEIN L16"/>
    <property type="match status" value="1"/>
</dbReference>
<dbReference type="GO" id="GO:0005762">
    <property type="term" value="C:mitochondrial large ribosomal subunit"/>
    <property type="evidence" value="ECO:0007669"/>
    <property type="project" value="TreeGrafter"/>
</dbReference>
<organism evidence="5 6">
    <name type="scientific">Tetrabaena socialis</name>
    <dbReference type="NCBI Taxonomy" id="47790"/>
    <lineage>
        <taxon>Eukaryota</taxon>
        <taxon>Viridiplantae</taxon>
        <taxon>Chlorophyta</taxon>
        <taxon>core chlorophytes</taxon>
        <taxon>Chlorophyceae</taxon>
        <taxon>CS clade</taxon>
        <taxon>Chlamydomonadales</taxon>
        <taxon>Tetrabaenaceae</taxon>
        <taxon>Tetrabaena</taxon>
    </lineage>
</organism>
<protein>
    <submittedName>
        <fullName evidence="5">50S ribosomal protein L16</fullName>
    </submittedName>
</protein>
<keyword evidence="2 4" id="KW-0689">Ribosomal protein</keyword>
<evidence type="ECO:0000256" key="1">
    <source>
        <dbReference type="ARBA" id="ARBA00008931"/>
    </source>
</evidence>
<proteinExistence type="inferred from homology"/>
<name>A0A2J8AEJ3_9CHLO</name>
<dbReference type="Pfam" id="PF00252">
    <property type="entry name" value="Ribosomal_L16"/>
    <property type="match status" value="1"/>
</dbReference>
<dbReference type="EMBL" id="PGGS01000042">
    <property type="protein sequence ID" value="PNH10938.1"/>
    <property type="molecule type" value="Genomic_DNA"/>
</dbReference>
<gene>
    <name evidence="5" type="ORF">TSOC_002257</name>
</gene>
<dbReference type="InterPro" id="IPR047873">
    <property type="entry name" value="Ribosomal_uL16"/>
</dbReference>
<dbReference type="Proteomes" id="UP000236333">
    <property type="component" value="Unassembled WGS sequence"/>
</dbReference>
<comment type="similarity">
    <text evidence="1 4">Belongs to the universal ribosomal protein uL16 family.</text>
</comment>
<dbReference type="PANTHER" id="PTHR12220:SF13">
    <property type="entry name" value="LARGE RIBOSOMAL SUBUNIT PROTEIN UL16M"/>
    <property type="match status" value="1"/>
</dbReference>
<evidence type="ECO:0000256" key="4">
    <source>
        <dbReference type="RuleBase" id="RU004413"/>
    </source>
</evidence>
<dbReference type="GO" id="GO:0003735">
    <property type="term" value="F:structural constituent of ribosome"/>
    <property type="evidence" value="ECO:0007669"/>
    <property type="project" value="InterPro"/>
</dbReference>
<sequence length="238" mass="25524">MQAWCRFARAALGQASGACGALAHGLELVAGRAVGGRGLATTSLRWTGPLGLQGAWPHPQPRLPMMGPMAALAASPLAAAAAADTPLAGAAAWSSSIGSVRWCQKGQLSRQRVFKGAGFNDVIMPNTTQLEYGLYGVRALSGKRVAANTIEAVRRTLRRKIKKTARLWIRMTATVPVTRKPLGLRMGKGKGAIEFYATPVRPGQIIFEMDRVPRKVAVQAMQAVQHKFPVKLAFVEWS</sequence>
<keyword evidence="6" id="KW-1185">Reference proteome</keyword>
<dbReference type="GO" id="GO:0019843">
    <property type="term" value="F:rRNA binding"/>
    <property type="evidence" value="ECO:0007669"/>
    <property type="project" value="InterPro"/>
</dbReference>
<evidence type="ECO:0000313" key="5">
    <source>
        <dbReference type="EMBL" id="PNH10938.1"/>
    </source>
</evidence>
<dbReference type="OrthoDB" id="1850746at2759"/>
<dbReference type="InterPro" id="IPR000114">
    <property type="entry name" value="Ribosomal_uL16_bact-type"/>
</dbReference>
<dbReference type="InterPro" id="IPR016180">
    <property type="entry name" value="Ribosomal_uL16_dom"/>
</dbReference>
<reference evidence="5 6" key="1">
    <citation type="journal article" date="2017" name="Mol. Biol. Evol.">
        <title>The 4-celled Tetrabaena socialis nuclear genome reveals the essential components for genetic control of cell number at the origin of multicellularity in the volvocine lineage.</title>
        <authorList>
            <person name="Featherston J."/>
            <person name="Arakaki Y."/>
            <person name="Hanschen E.R."/>
            <person name="Ferris P.J."/>
            <person name="Michod R.E."/>
            <person name="Olson B.J.S.C."/>
            <person name="Nozaki H."/>
            <person name="Durand P.M."/>
        </authorList>
    </citation>
    <scope>NUCLEOTIDE SEQUENCE [LARGE SCALE GENOMIC DNA]</scope>
    <source>
        <strain evidence="5 6">NIES-571</strain>
    </source>
</reference>
<dbReference type="CDD" id="cd01433">
    <property type="entry name" value="Ribosomal_L16_L10e"/>
    <property type="match status" value="1"/>
</dbReference>